<organism evidence="3 4">
    <name type="scientific">Mucilaginibacter gynuensis</name>
    <dbReference type="NCBI Taxonomy" id="1302236"/>
    <lineage>
        <taxon>Bacteria</taxon>
        <taxon>Pseudomonadati</taxon>
        <taxon>Bacteroidota</taxon>
        <taxon>Sphingobacteriia</taxon>
        <taxon>Sphingobacteriales</taxon>
        <taxon>Sphingobacteriaceae</taxon>
        <taxon>Mucilaginibacter</taxon>
    </lineage>
</organism>
<comment type="similarity">
    <text evidence="1">Belongs to the transferase hexapeptide repeat family.</text>
</comment>
<keyword evidence="2" id="KW-0808">Transferase</keyword>
<dbReference type="InterPro" id="IPR011004">
    <property type="entry name" value="Trimer_LpxA-like_sf"/>
</dbReference>
<name>A0ABP8GQ89_9SPHI</name>
<accession>A0ABP8GQ89</accession>
<sequence length="193" mass="21163">MLLSTLQKTDLSTYNNHPYHPGGNRLKRVLWFYINAIVFKNSLLPFSGLKVLLLRLFGASIGKGVVIKPCVNIKYPWHLTIGNHTWVGERVWIDCLVDTRIGANVCLSQGVMLITGSHNYKQTSFSLLTASIVLEDGVWIGAGAIVNLGVTVYSHAVLTSGSVATKALHAYGIYQGNPAVWIRERVIVAGCEL</sequence>
<evidence type="ECO:0000256" key="1">
    <source>
        <dbReference type="ARBA" id="ARBA00007274"/>
    </source>
</evidence>
<proteinExistence type="inferred from homology"/>
<dbReference type="RefSeq" id="WP_345212168.1">
    <property type="nucleotide sequence ID" value="NZ_BAABFT010000008.1"/>
</dbReference>
<dbReference type="SUPFAM" id="SSF51161">
    <property type="entry name" value="Trimeric LpxA-like enzymes"/>
    <property type="match status" value="1"/>
</dbReference>
<reference evidence="4" key="1">
    <citation type="journal article" date="2019" name="Int. J. Syst. Evol. Microbiol.">
        <title>The Global Catalogue of Microorganisms (GCM) 10K type strain sequencing project: providing services to taxonomists for standard genome sequencing and annotation.</title>
        <authorList>
            <consortium name="The Broad Institute Genomics Platform"/>
            <consortium name="The Broad Institute Genome Sequencing Center for Infectious Disease"/>
            <person name="Wu L."/>
            <person name="Ma J."/>
        </authorList>
    </citation>
    <scope>NUCLEOTIDE SEQUENCE [LARGE SCALE GENOMIC DNA]</scope>
    <source>
        <strain evidence="4">JCM 17705</strain>
    </source>
</reference>
<gene>
    <name evidence="3" type="ORF">GCM10023149_32310</name>
</gene>
<dbReference type="PANTHER" id="PTHR23416:SF23">
    <property type="entry name" value="ACETYLTRANSFERASE C18B11.09C-RELATED"/>
    <property type="match status" value="1"/>
</dbReference>
<dbReference type="Proteomes" id="UP001500582">
    <property type="component" value="Unassembled WGS sequence"/>
</dbReference>
<dbReference type="InterPro" id="IPR051159">
    <property type="entry name" value="Hexapeptide_acetyltransf"/>
</dbReference>
<dbReference type="NCBIfam" id="NF007797">
    <property type="entry name" value="PRK10502.1"/>
    <property type="match status" value="1"/>
</dbReference>
<protein>
    <submittedName>
        <fullName evidence="3">Colanic acid biosynthesis acetyltransferase</fullName>
    </submittedName>
</protein>
<dbReference type="Gene3D" id="2.160.10.10">
    <property type="entry name" value="Hexapeptide repeat proteins"/>
    <property type="match status" value="1"/>
</dbReference>
<dbReference type="CDD" id="cd05825">
    <property type="entry name" value="LbH_wcaF_like"/>
    <property type="match status" value="1"/>
</dbReference>
<evidence type="ECO:0000256" key="2">
    <source>
        <dbReference type="ARBA" id="ARBA00022679"/>
    </source>
</evidence>
<keyword evidence="4" id="KW-1185">Reference proteome</keyword>
<evidence type="ECO:0000313" key="4">
    <source>
        <dbReference type="Proteomes" id="UP001500582"/>
    </source>
</evidence>
<dbReference type="EMBL" id="BAABFT010000008">
    <property type="protein sequence ID" value="GAA4328340.1"/>
    <property type="molecule type" value="Genomic_DNA"/>
</dbReference>
<dbReference type="PANTHER" id="PTHR23416">
    <property type="entry name" value="SIALIC ACID SYNTHASE-RELATED"/>
    <property type="match status" value="1"/>
</dbReference>
<evidence type="ECO:0000313" key="3">
    <source>
        <dbReference type="EMBL" id="GAA4328340.1"/>
    </source>
</evidence>
<comment type="caution">
    <text evidence="3">The sequence shown here is derived from an EMBL/GenBank/DDBJ whole genome shotgun (WGS) entry which is preliminary data.</text>
</comment>